<gene>
    <name evidence="3" type="primary">AVEN_122432_1</name>
    <name evidence="3" type="ORF">TNCT_714751</name>
</gene>
<evidence type="ECO:0000313" key="3">
    <source>
        <dbReference type="EMBL" id="GFR02535.1"/>
    </source>
</evidence>
<evidence type="ECO:0000313" key="4">
    <source>
        <dbReference type="Proteomes" id="UP000887116"/>
    </source>
</evidence>
<comment type="caution">
    <text evidence="3">The sequence shown here is derived from an EMBL/GenBank/DDBJ whole genome shotgun (WGS) entry which is preliminary data.</text>
</comment>
<feature type="coiled-coil region" evidence="1">
    <location>
        <begin position="188"/>
        <end position="215"/>
    </location>
</feature>
<keyword evidence="1" id="KW-0175">Coiled coil</keyword>
<protein>
    <submittedName>
        <fullName evidence="3">Uncharacterized protein</fullName>
    </submittedName>
</protein>
<keyword evidence="4" id="KW-1185">Reference proteome</keyword>
<dbReference type="Proteomes" id="UP000887116">
    <property type="component" value="Unassembled WGS sequence"/>
</dbReference>
<evidence type="ECO:0000256" key="2">
    <source>
        <dbReference type="SAM" id="MobiDB-lite"/>
    </source>
</evidence>
<sequence length="227" mass="25296">MSSETSSSTPQRKVRRKPRRVAPLPDHTVSDISGYLERAADEALKGAQDGSGPGSSSSVGSSGISGLVSPAYRRSPPNRVIPESATSPRIRRIEEFQKRIDESGNWLQKWYAENSEKVEFYNQLQFDLLCVLSEYLPGIKVNEDLHPTAIIAMVKGLLSDLVTKFNQFNLDLHQISGHEVAGLIQDHHRKVLEVVEDYENQIKVCNEELTQCREQIAHLDGELTAAS</sequence>
<evidence type="ECO:0000256" key="1">
    <source>
        <dbReference type="SAM" id="Coils"/>
    </source>
</evidence>
<accession>A0A8X6ID64</accession>
<reference evidence="3" key="1">
    <citation type="submission" date="2020-07" db="EMBL/GenBank/DDBJ databases">
        <title>Multicomponent nature underlies the extraordinary mechanical properties of spider dragline silk.</title>
        <authorList>
            <person name="Kono N."/>
            <person name="Nakamura H."/>
            <person name="Mori M."/>
            <person name="Yoshida Y."/>
            <person name="Ohtoshi R."/>
            <person name="Malay A.D."/>
            <person name="Moran D.A.P."/>
            <person name="Tomita M."/>
            <person name="Numata K."/>
            <person name="Arakawa K."/>
        </authorList>
    </citation>
    <scope>NUCLEOTIDE SEQUENCE</scope>
</reference>
<feature type="compositionally biased region" description="Low complexity" evidence="2">
    <location>
        <begin position="54"/>
        <end position="70"/>
    </location>
</feature>
<proteinExistence type="predicted"/>
<dbReference type="AlphaFoldDB" id="A0A8X6ID64"/>
<feature type="region of interest" description="Disordered" evidence="2">
    <location>
        <begin position="1"/>
        <end position="86"/>
    </location>
</feature>
<name>A0A8X6ID64_TRICU</name>
<dbReference type="EMBL" id="BMAO01015555">
    <property type="protein sequence ID" value="GFR02535.1"/>
    <property type="molecule type" value="Genomic_DNA"/>
</dbReference>
<organism evidence="3 4">
    <name type="scientific">Trichonephila clavata</name>
    <name type="common">Joro spider</name>
    <name type="synonym">Nephila clavata</name>
    <dbReference type="NCBI Taxonomy" id="2740835"/>
    <lineage>
        <taxon>Eukaryota</taxon>
        <taxon>Metazoa</taxon>
        <taxon>Ecdysozoa</taxon>
        <taxon>Arthropoda</taxon>
        <taxon>Chelicerata</taxon>
        <taxon>Arachnida</taxon>
        <taxon>Araneae</taxon>
        <taxon>Araneomorphae</taxon>
        <taxon>Entelegynae</taxon>
        <taxon>Araneoidea</taxon>
        <taxon>Nephilidae</taxon>
        <taxon>Trichonephila</taxon>
    </lineage>
</organism>
<dbReference type="OrthoDB" id="6437304at2759"/>